<dbReference type="InterPro" id="IPR017452">
    <property type="entry name" value="GPCR_Rhodpsn_7TM"/>
</dbReference>
<keyword evidence="3 11" id="KW-0812">Transmembrane</keyword>
<feature type="transmembrane region" description="Helical" evidence="11">
    <location>
        <begin position="163"/>
        <end position="185"/>
    </location>
</feature>
<dbReference type="PANTHER" id="PTHR24246">
    <property type="entry name" value="OLFACTORY RECEPTOR AND ADENOSINE RECEPTOR"/>
    <property type="match status" value="1"/>
</dbReference>
<feature type="transmembrane region" description="Helical" evidence="11">
    <location>
        <begin position="284"/>
        <end position="302"/>
    </location>
</feature>
<evidence type="ECO:0000313" key="13">
    <source>
        <dbReference type="EMBL" id="EDO32749.1"/>
    </source>
</evidence>
<keyword evidence="2" id="KW-1003">Cell membrane</keyword>
<feature type="transmembrane region" description="Helical" evidence="11">
    <location>
        <begin position="197"/>
        <end position="220"/>
    </location>
</feature>
<dbReference type="PRINTS" id="PR00237">
    <property type="entry name" value="GPCRRHODOPSN"/>
</dbReference>
<dbReference type="InParanoid" id="A7SU66"/>
<dbReference type="PANTHER" id="PTHR24246:SF27">
    <property type="entry name" value="ADENOSINE RECEPTOR, ISOFORM A"/>
    <property type="match status" value="1"/>
</dbReference>
<evidence type="ECO:0000256" key="1">
    <source>
        <dbReference type="ARBA" id="ARBA00004651"/>
    </source>
</evidence>
<feature type="domain" description="G-protein coupled receptors family 1 profile" evidence="12">
    <location>
        <begin position="58"/>
        <end position="300"/>
    </location>
</feature>
<evidence type="ECO:0000256" key="9">
    <source>
        <dbReference type="ARBA" id="ARBA00023224"/>
    </source>
</evidence>
<accession>A7SU66</accession>
<dbReference type="InterPro" id="IPR000276">
    <property type="entry name" value="GPCR_Rhodpsn"/>
</dbReference>
<keyword evidence="5" id="KW-0297">G-protein coupled receptor</keyword>
<evidence type="ECO:0000256" key="7">
    <source>
        <dbReference type="ARBA" id="ARBA00023170"/>
    </source>
</evidence>
<dbReference type="FunCoup" id="A7SU66">
    <property type="interactions" value="49"/>
</dbReference>
<reference evidence="13 14" key="1">
    <citation type="journal article" date="2007" name="Science">
        <title>Sea anemone genome reveals ancestral eumetazoan gene repertoire and genomic organization.</title>
        <authorList>
            <person name="Putnam N.H."/>
            <person name="Srivastava M."/>
            <person name="Hellsten U."/>
            <person name="Dirks B."/>
            <person name="Chapman J."/>
            <person name="Salamov A."/>
            <person name="Terry A."/>
            <person name="Shapiro H."/>
            <person name="Lindquist E."/>
            <person name="Kapitonov V.V."/>
            <person name="Jurka J."/>
            <person name="Genikhovich G."/>
            <person name="Grigoriev I.V."/>
            <person name="Lucas S.M."/>
            <person name="Steele R.E."/>
            <person name="Finnerty J.R."/>
            <person name="Technau U."/>
            <person name="Martindale M.Q."/>
            <person name="Rokhsar D.S."/>
        </authorList>
    </citation>
    <scope>NUCLEOTIDE SEQUENCE [LARGE SCALE GENOMIC DNA]</scope>
    <source>
        <strain evidence="14">CH2 X CH6</strain>
    </source>
</reference>
<evidence type="ECO:0000256" key="3">
    <source>
        <dbReference type="ARBA" id="ARBA00022692"/>
    </source>
</evidence>
<proteinExistence type="predicted"/>
<evidence type="ECO:0000256" key="5">
    <source>
        <dbReference type="ARBA" id="ARBA00023040"/>
    </source>
</evidence>
<evidence type="ECO:0000256" key="4">
    <source>
        <dbReference type="ARBA" id="ARBA00022989"/>
    </source>
</evidence>
<keyword evidence="9" id="KW-0807">Transducer</keyword>
<name>A7SU66_NEMVE</name>
<feature type="transmembrane region" description="Helical" evidence="11">
    <location>
        <begin position="123"/>
        <end position="142"/>
    </location>
</feature>
<evidence type="ECO:0000313" key="14">
    <source>
        <dbReference type="Proteomes" id="UP000001593"/>
    </source>
</evidence>
<evidence type="ECO:0000256" key="10">
    <source>
        <dbReference type="SAM" id="MobiDB-lite"/>
    </source>
</evidence>
<keyword evidence="6 11" id="KW-0472">Membrane</keyword>
<dbReference type="PROSITE" id="PS50262">
    <property type="entry name" value="G_PROTEIN_RECEP_F1_2"/>
    <property type="match status" value="1"/>
</dbReference>
<evidence type="ECO:0000259" key="12">
    <source>
        <dbReference type="PROSITE" id="PS50262"/>
    </source>
</evidence>
<dbReference type="OrthoDB" id="5953215at2759"/>
<gene>
    <name evidence="13" type="ORF">NEMVEDRAFT_v1g217554</name>
</gene>
<dbReference type="GO" id="GO:0001609">
    <property type="term" value="F:G protein-coupled adenosine receptor activity"/>
    <property type="evidence" value="ECO:0000318"/>
    <property type="project" value="GO_Central"/>
</dbReference>
<organism evidence="13 14">
    <name type="scientific">Nematostella vectensis</name>
    <name type="common">Starlet sea anemone</name>
    <dbReference type="NCBI Taxonomy" id="45351"/>
    <lineage>
        <taxon>Eukaryota</taxon>
        <taxon>Metazoa</taxon>
        <taxon>Cnidaria</taxon>
        <taxon>Anthozoa</taxon>
        <taxon>Hexacorallia</taxon>
        <taxon>Actiniaria</taxon>
        <taxon>Edwardsiidae</taxon>
        <taxon>Nematostella</taxon>
    </lineage>
</organism>
<dbReference type="SUPFAM" id="SSF81321">
    <property type="entry name" value="Family A G protein-coupled receptor-like"/>
    <property type="match status" value="1"/>
</dbReference>
<comment type="subcellular location">
    <subcellularLocation>
        <location evidence="1">Cell membrane</location>
        <topology evidence="1">Multi-pass membrane protein</topology>
    </subcellularLocation>
</comment>
<dbReference type="Proteomes" id="UP000001593">
    <property type="component" value="Unassembled WGS sequence"/>
</dbReference>
<dbReference type="GO" id="GO:0005886">
    <property type="term" value="C:plasma membrane"/>
    <property type="evidence" value="ECO:0000318"/>
    <property type="project" value="GO_Central"/>
</dbReference>
<dbReference type="Gene3D" id="1.20.1070.10">
    <property type="entry name" value="Rhodopsin 7-helix transmembrane proteins"/>
    <property type="match status" value="1"/>
</dbReference>
<protein>
    <recommendedName>
        <fullName evidence="12">G-protein coupled receptors family 1 profile domain-containing protein</fullName>
    </recommendedName>
</protein>
<dbReference type="PhylomeDB" id="A7SU66"/>
<keyword evidence="14" id="KW-1185">Reference proteome</keyword>
<dbReference type="EMBL" id="DS469808">
    <property type="protein sequence ID" value="EDO32749.1"/>
    <property type="molecule type" value="Genomic_DNA"/>
</dbReference>
<keyword evidence="4 11" id="KW-1133">Transmembrane helix</keyword>
<feature type="transmembrane region" description="Helical" evidence="11">
    <location>
        <begin position="80"/>
        <end position="103"/>
    </location>
</feature>
<dbReference type="HOGENOM" id="CLU_009579_16_0_1"/>
<dbReference type="GO" id="GO:0007186">
    <property type="term" value="P:G protein-coupled receptor signaling pathway"/>
    <property type="evidence" value="ECO:0000318"/>
    <property type="project" value="GO_Central"/>
</dbReference>
<keyword evidence="8" id="KW-0325">Glycoprotein</keyword>
<keyword evidence="7" id="KW-0675">Receptor</keyword>
<evidence type="ECO:0000256" key="2">
    <source>
        <dbReference type="ARBA" id="ARBA00022475"/>
    </source>
</evidence>
<evidence type="ECO:0000256" key="6">
    <source>
        <dbReference type="ARBA" id="ARBA00023136"/>
    </source>
</evidence>
<evidence type="ECO:0000256" key="8">
    <source>
        <dbReference type="ARBA" id="ARBA00023180"/>
    </source>
</evidence>
<dbReference type="AlphaFoldDB" id="A7SU66"/>
<feature type="transmembrane region" description="Helical" evidence="11">
    <location>
        <begin position="41"/>
        <end position="68"/>
    </location>
</feature>
<dbReference type="OMA" id="FISLERM"/>
<feature type="region of interest" description="Disordered" evidence="10">
    <location>
        <begin position="324"/>
        <end position="358"/>
    </location>
</feature>
<dbReference type="STRING" id="45351.A7SU66"/>
<dbReference type="CDD" id="cd00637">
    <property type="entry name" value="7tm_classA_rhodopsin-like"/>
    <property type="match status" value="1"/>
</dbReference>
<evidence type="ECO:0000256" key="11">
    <source>
        <dbReference type="SAM" id="Phobius"/>
    </source>
</evidence>
<dbReference type="Pfam" id="PF00001">
    <property type="entry name" value="7tm_1"/>
    <property type="match status" value="1"/>
</dbReference>
<feature type="transmembrane region" description="Helical" evidence="11">
    <location>
        <begin position="245"/>
        <end position="272"/>
    </location>
</feature>
<sequence>MDIPRNYSQTLYNSASNSLTHNNSTGDSFTLNNSTSISLASPFWCVAFACQGILILFSNIVTIVTFWLNKHLRKRSVFLLINLSVADFLVGLLPVPLYVYFVGVGSGFWPPPSPALQNILTHIFTYVDIFLGLTSIVTLACISLERMRATVWPLRHRMTTNRMYSGVICLTWVFAALIASLATYIKTSHVEYDIYAAWMSVSILLVSLCIILVSYSFVFASFRRSGKRNRSVGHVNKTIYRDNRLAITLFLVTIASLLAWVPFVVLNGIYYYTDIKFTYTVQNVVKLLHYMNSLINTVIYASRMAEFKRALFHFMFKCSRLNEDSPPPTTKIPLSTRNGDTPGDTDSERGSPVLSMRTRSKAERLRLLLHTRKCDH</sequence>
<dbReference type="eggNOG" id="KOG3656">
    <property type="taxonomic scope" value="Eukaryota"/>
</dbReference>